<evidence type="ECO:0000313" key="2">
    <source>
        <dbReference type="Proteomes" id="UP000789860"/>
    </source>
</evidence>
<feature type="non-terminal residue" evidence="1">
    <location>
        <position position="1"/>
    </location>
</feature>
<protein>
    <submittedName>
        <fullName evidence="1">11055_t:CDS:1</fullName>
    </submittedName>
</protein>
<name>A0ACA9LSY0_9GLOM</name>
<reference evidence="1" key="1">
    <citation type="submission" date="2021-06" db="EMBL/GenBank/DDBJ databases">
        <authorList>
            <person name="Kallberg Y."/>
            <person name="Tangrot J."/>
            <person name="Rosling A."/>
        </authorList>
    </citation>
    <scope>NUCLEOTIDE SEQUENCE</scope>
    <source>
        <strain evidence="1">AU212A</strain>
    </source>
</reference>
<proteinExistence type="predicted"/>
<sequence length="43" mass="4760">FVVEKIISMSVDIKDGISILPVIEDRTPSTPMISSTYSSPKNY</sequence>
<comment type="caution">
    <text evidence="1">The sequence shown here is derived from an EMBL/GenBank/DDBJ whole genome shotgun (WGS) entry which is preliminary data.</text>
</comment>
<gene>
    <name evidence="1" type="ORF">SCALOS_LOCUS4967</name>
</gene>
<keyword evidence="2" id="KW-1185">Reference proteome</keyword>
<accession>A0ACA9LSY0</accession>
<dbReference type="EMBL" id="CAJVPM010007329">
    <property type="protein sequence ID" value="CAG8544604.1"/>
    <property type="molecule type" value="Genomic_DNA"/>
</dbReference>
<dbReference type="Proteomes" id="UP000789860">
    <property type="component" value="Unassembled WGS sequence"/>
</dbReference>
<evidence type="ECO:0000313" key="1">
    <source>
        <dbReference type="EMBL" id="CAG8544604.1"/>
    </source>
</evidence>
<organism evidence="1 2">
    <name type="scientific">Scutellospora calospora</name>
    <dbReference type="NCBI Taxonomy" id="85575"/>
    <lineage>
        <taxon>Eukaryota</taxon>
        <taxon>Fungi</taxon>
        <taxon>Fungi incertae sedis</taxon>
        <taxon>Mucoromycota</taxon>
        <taxon>Glomeromycotina</taxon>
        <taxon>Glomeromycetes</taxon>
        <taxon>Diversisporales</taxon>
        <taxon>Gigasporaceae</taxon>
        <taxon>Scutellospora</taxon>
    </lineage>
</organism>